<protein>
    <submittedName>
        <fullName evidence="1">Uncharacterized protein</fullName>
    </submittedName>
</protein>
<gene>
    <name evidence="1" type="ORF">AVDCRST_MAG93-7246</name>
</gene>
<dbReference type="AlphaFoldDB" id="A0A6J4M9N2"/>
<accession>A0A6J4M9N2</accession>
<reference evidence="1" key="1">
    <citation type="submission" date="2020-02" db="EMBL/GenBank/DDBJ databases">
        <authorList>
            <person name="Meier V. D."/>
        </authorList>
    </citation>
    <scope>NUCLEOTIDE SEQUENCE</scope>
    <source>
        <strain evidence="1">AVDCRST_MAG93</strain>
    </source>
</reference>
<evidence type="ECO:0000313" key="1">
    <source>
        <dbReference type="EMBL" id="CAA9353716.1"/>
    </source>
</evidence>
<dbReference type="EMBL" id="CADCTR010002446">
    <property type="protein sequence ID" value="CAA9353716.1"/>
    <property type="molecule type" value="Genomic_DNA"/>
</dbReference>
<name>A0A6J4M9N2_9CHLR</name>
<sequence>MRYQAPRRTPTGTFYCYLARMQGDTGAVRFELRVPEGEAIEGAWFARE</sequence>
<organism evidence="1">
    <name type="scientific">uncultured Chloroflexia bacterium</name>
    <dbReference type="NCBI Taxonomy" id="1672391"/>
    <lineage>
        <taxon>Bacteria</taxon>
        <taxon>Bacillati</taxon>
        <taxon>Chloroflexota</taxon>
        <taxon>Chloroflexia</taxon>
        <taxon>environmental samples</taxon>
    </lineage>
</organism>
<proteinExistence type="predicted"/>